<proteinExistence type="inferred from homology"/>
<dbReference type="InterPro" id="IPR019160">
    <property type="entry name" value="Sec3_CC"/>
</dbReference>
<dbReference type="PANTHER" id="PTHR16092">
    <property type="entry name" value="SEC3/SYNTAXIN-RELATED"/>
    <property type="match status" value="1"/>
</dbReference>
<dbReference type="Pfam" id="PF15277">
    <property type="entry name" value="Sec3-PIP2_bind"/>
    <property type="match status" value="1"/>
</dbReference>
<name>A0AAN6JSR1_9BASI</name>
<dbReference type="GO" id="GO:0000145">
    <property type="term" value="C:exocyst"/>
    <property type="evidence" value="ECO:0007669"/>
    <property type="project" value="InterPro"/>
</dbReference>
<feature type="compositionally biased region" description="Low complexity" evidence="5">
    <location>
        <begin position="1"/>
        <end position="15"/>
    </location>
</feature>
<dbReference type="PANTHER" id="PTHR16092:SF14">
    <property type="entry name" value="EXOCYST COMPLEX COMPONENT 1 ISOFORM X1"/>
    <property type="match status" value="1"/>
</dbReference>
<feature type="compositionally biased region" description="Pro residues" evidence="5">
    <location>
        <begin position="345"/>
        <end position="357"/>
    </location>
</feature>
<dbReference type="AlphaFoldDB" id="A0AAN6JSR1"/>
<evidence type="ECO:0000256" key="4">
    <source>
        <dbReference type="ARBA" id="ARBA00023054"/>
    </source>
</evidence>
<dbReference type="GO" id="GO:0006887">
    <property type="term" value="P:exocytosis"/>
    <property type="evidence" value="ECO:0007669"/>
    <property type="project" value="UniProtKB-KW"/>
</dbReference>
<dbReference type="Proteomes" id="UP001176517">
    <property type="component" value="Unassembled WGS sequence"/>
</dbReference>
<evidence type="ECO:0000313" key="7">
    <source>
        <dbReference type="EMBL" id="KAK0555306.1"/>
    </source>
</evidence>
<dbReference type="GO" id="GO:0006893">
    <property type="term" value="P:Golgi to plasma membrane transport"/>
    <property type="evidence" value="ECO:0007669"/>
    <property type="project" value="TreeGrafter"/>
</dbReference>
<comment type="caution">
    <text evidence="7">The sequence shown here is derived from an EMBL/GenBank/DDBJ whole genome shotgun (WGS) entry which is preliminary data.</text>
</comment>
<accession>A0AAN6JSR1</accession>
<feature type="domain" description="Exocyst complex component Sec3 PIP2-binding N-terminal" evidence="6">
    <location>
        <begin position="54"/>
        <end position="139"/>
    </location>
</feature>
<feature type="compositionally biased region" description="Basic residues" evidence="5">
    <location>
        <begin position="918"/>
        <end position="931"/>
    </location>
</feature>
<reference evidence="7" key="1">
    <citation type="journal article" date="2023" name="PhytoFront">
        <title>Draft Genome Resources of Seven Strains of Tilletia horrida, Causal Agent of Kernel Smut of Rice.</title>
        <authorList>
            <person name="Khanal S."/>
            <person name="Antony Babu S."/>
            <person name="Zhou X.G."/>
        </authorList>
    </citation>
    <scope>NUCLEOTIDE SEQUENCE</scope>
    <source>
        <strain evidence="7">TX6</strain>
    </source>
</reference>
<feature type="compositionally biased region" description="Low complexity" evidence="5">
    <location>
        <begin position="334"/>
        <end position="344"/>
    </location>
</feature>
<gene>
    <name evidence="7" type="ORF">OC846_001734</name>
</gene>
<evidence type="ECO:0000313" key="8">
    <source>
        <dbReference type="Proteomes" id="UP001176517"/>
    </source>
</evidence>
<evidence type="ECO:0000259" key="6">
    <source>
        <dbReference type="SMART" id="SM01313"/>
    </source>
</evidence>
<feature type="compositionally biased region" description="Polar residues" evidence="5">
    <location>
        <begin position="275"/>
        <end position="291"/>
    </location>
</feature>
<dbReference type="InterPro" id="IPR028258">
    <property type="entry name" value="Sec3-PIP2_bind"/>
</dbReference>
<keyword evidence="2" id="KW-0813">Transport</keyword>
<feature type="compositionally biased region" description="Low complexity" evidence="5">
    <location>
        <begin position="903"/>
        <end position="914"/>
    </location>
</feature>
<dbReference type="GO" id="GO:0005886">
    <property type="term" value="C:plasma membrane"/>
    <property type="evidence" value="ECO:0007669"/>
    <property type="project" value="TreeGrafter"/>
</dbReference>
<comment type="similarity">
    <text evidence="1">Belongs to the SEC3 family.</text>
</comment>
<keyword evidence="4" id="KW-0175">Coiled coil</keyword>
<keyword evidence="8" id="KW-1185">Reference proteome</keyword>
<feature type="compositionally biased region" description="Low complexity" evidence="5">
    <location>
        <begin position="153"/>
        <end position="175"/>
    </location>
</feature>
<feature type="region of interest" description="Disordered" evidence="5">
    <location>
        <begin position="1"/>
        <end position="24"/>
    </location>
</feature>
<dbReference type="SMART" id="SM01313">
    <property type="entry name" value="Sec3-PIP2_bind"/>
    <property type="match status" value="1"/>
</dbReference>
<dbReference type="Pfam" id="PF09763">
    <property type="entry name" value="Sec3_CC"/>
    <property type="match status" value="1"/>
</dbReference>
<evidence type="ECO:0000256" key="2">
    <source>
        <dbReference type="ARBA" id="ARBA00022448"/>
    </source>
</evidence>
<dbReference type="InterPro" id="IPR048628">
    <property type="entry name" value="Sec3_C"/>
</dbReference>
<keyword evidence="3" id="KW-0268">Exocytosis</keyword>
<dbReference type="GO" id="GO:0005546">
    <property type="term" value="F:phosphatidylinositol-4,5-bisphosphate binding"/>
    <property type="evidence" value="ECO:0007669"/>
    <property type="project" value="TreeGrafter"/>
</dbReference>
<dbReference type="Gene3D" id="2.30.29.90">
    <property type="match status" value="1"/>
</dbReference>
<feature type="region of interest" description="Disordered" evidence="5">
    <location>
        <begin position="893"/>
        <end position="931"/>
    </location>
</feature>
<evidence type="ECO:0000256" key="1">
    <source>
        <dbReference type="ARBA" id="ARBA00006518"/>
    </source>
</evidence>
<evidence type="ECO:0000256" key="3">
    <source>
        <dbReference type="ARBA" id="ARBA00022483"/>
    </source>
</evidence>
<evidence type="ECO:0000256" key="5">
    <source>
        <dbReference type="SAM" id="MobiDB-lite"/>
    </source>
</evidence>
<dbReference type="Pfam" id="PF20654">
    <property type="entry name" value="Sec3_C-term"/>
    <property type="match status" value="1"/>
</dbReference>
<feature type="region of interest" description="Disordered" evidence="5">
    <location>
        <begin position="143"/>
        <end position="376"/>
    </location>
</feature>
<protein>
    <recommendedName>
        <fullName evidence="6">Exocyst complex component Sec3 PIP2-binding N-terminal domain-containing protein</fullName>
    </recommendedName>
</protein>
<sequence>MSNSRTAGASSSRAAAGDDRTNREAFNNALRSKAPNNAYISHLRVLETDGEASGKPKARYLITAVDRDTGRVTLNKARRNANLTYSIGKEWDLNLLQAVEVHSPTSFTLTLSRPYPYNSDRAAEQEAFLQMVVNVYRKYTGDTAGPTLVGLTPQQSSSRSSAAMRPVEAPVSAEPVPEPQPTAAPEEDDDIYGGAVLGDSVQVPAPARVATPPRPTEAPISRGSPASVRNTVDPNAFPSPKPRNDSFGPRRMGSSASLANDARSPRRSESIPDFNKTSGRRPSTPGSQNSESKSRNAERTALTRSPSVPSVRDLGWQVTPDPASAPEIPPAVPAIPSITETPAPKQKPPQPLNPPRPVRTLSKILPLDGDEDGDDDEDTTLAYVEEMLEGFEWRPLSGETGWAPGVGKRRRLARTGEAGNAVASHGTADVIEARLLKELSALEEANIHGMVESDERVGLVIKHMEDALAQLDVMEGMIMRYKMQLNGRDEDINHIESQNGALQIHTSNQQKLAAEVERLLDTIHVDEGSIYTLKHASLESRSGIEELERAAGELYKSIVQATSSATESVSAATERLDDYRALSERFCKRVFDHVNLTLTAETASYLSDPQRQNALSSSRHPGPSLQNHAHLEELLGRYCGLVLYMKETSPGYFARLSSAYYASVSECWRHDMVLFLTGWKKRIKRGTGDDYGWEVGGDSSVANGPDGGRHGYEGKGSGELGAFGRAATIRKVVRGEKSKNAKVQDEGDMPAAEVFQKILDSLTPLIQGEQAFIGDFLQINNSNVTFADYLDMEPYFRRRAAQLFGFGTSNASQGGGSMREMKGALELVFGFLASEWDSLVDHVVHMDKSQIIPILGILDRAINDAEDVGSDYLARALSRAHTRLSTILEKIEDEHPAEGGAAGATSATGTQGKAAGEKKKKRVANLLRKHR</sequence>
<dbReference type="EMBL" id="JAPDMZ010000028">
    <property type="protein sequence ID" value="KAK0555306.1"/>
    <property type="molecule type" value="Genomic_DNA"/>
</dbReference>
<organism evidence="7 8">
    <name type="scientific">Tilletia horrida</name>
    <dbReference type="NCBI Taxonomy" id="155126"/>
    <lineage>
        <taxon>Eukaryota</taxon>
        <taxon>Fungi</taxon>
        <taxon>Dikarya</taxon>
        <taxon>Basidiomycota</taxon>
        <taxon>Ustilaginomycotina</taxon>
        <taxon>Exobasidiomycetes</taxon>
        <taxon>Tilletiales</taxon>
        <taxon>Tilletiaceae</taxon>
        <taxon>Tilletia</taxon>
    </lineage>
</organism>